<dbReference type="Proteomes" id="UP001595444">
    <property type="component" value="Unassembled WGS sequence"/>
</dbReference>
<keyword evidence="2" id="KW-0328">Glycosyltransferase</keyword>
<dbReference type="PANTHER" id="PTHR43179">
    <property type="entry name" value="RHAMNOSYLTRANSFERASE WBBL"/>
    <property type="match status" value="1"/>
</dbReference>
<dbReference type="Pfam" id="PF00535">
    <property type="entry name" value="Glycos_transf_2"/>
    <property type="match status" value="1"/>
</dbReference>
<organism evidence="2 3">
    <name type="scientific">Kordiimonas pumila</name>
    <dbReference type="NCBI Taxonomy" id="2161677"/>
    <lineage>
        <taxon>Bacteria</taxon>
        <taxon>Pseudomonadati</taxon>
        <taxon>Pseudomonadota</taxon>
        <taxon>Alphaproteobacteria</taxon>
        <taxon>Kordiimonadales</taxon>
        <taxon>Kordiimonadaceae</taxon>
        <taxon>Kordiimonas</taxon>
    </lineage>
</organism>
<protein>
    <submittedName>
        <fullName evidence="2">Glycosyltransferase</fullName>
        <ecNumber evidence="2">2.4.-.-</ecNumber>
    </submittedName>
</protein>
<dbReference type="GO" id="GO:0016757">
    <property type="term" value="F:glycosyltransferase activity"/>
    <property type="evidence" value="ECO:0007669"/>
    <property type="project" value="UniProtKB-KW"/>
</dbReference>
<keyword evidence="3" id="KW-1185">Reference proteome</keyword>
<dbReference type="Gene3D" id="3.90.550.10">
    <property type="entry name" value="Spore Coat Polysaccharide Biosynthesis Protein SpsA, Chain A"/>
    <property type="match status" value="2"/>
</dbReference>
<reference evidence="3" key="1">
    <citation type="journal article" date="2019" name="Int. J. Syst. Evol. Microbiol.">
        <title>The Global Catalogue of Microorganisms (GCM) 10K type strain sequencing project: providing services to taxonomists for standard genome sequencing and annotation.</title>
        <authorList>
            <consortium name="The Broad Institute Genomics Platform"/>
            <consortium name="The Broad Institute Genome Sequencing Center for Infectious Disease"/>
            <person name="Wu L."/>
            <person name="Ma J."/>
        </authorList>
    </citation>
    <scope>NUCLEOTIDE SEQUENCE [LARGE SCALE GENOMIC DNA]</scope>
    <source>
        <strain evidence="3">KCTC 62164</strain>
    </source>
</reference>
<dbReference type="EMBL" id="JBHRSL010000004">
    <property type="protein sequence ID" value="MFC3051711.1"/>
    <property type="molecule type" value="Genomic_DNA"/>
</dbReference>
<dbReference type="EC" id="2.4.-.-" evidence="2"/>
<dbReference type="InterPro" id="IPR001173">
    <property type="entry name" value="Glyco_trans_2-like"/>
</dbReference>
<evidence type="ECO:0000313" key="2">
    <source>
        <dbReference type="EMBL" id="MFC3051711.1"/>
    </source>
</evidence>
<evidence type="ECO:0000313" key="3">
    <source>
        <dbReference type="Proteomes" id="UP001595444"/>
    </source>
</evidence>
<accession>A0ABV7D3W3</accession>
<gene>
    <name evidence="2" type="ORF">ACFOKA_07335</name>
</gene>
<dbReference type="SUPFAM" id="SSF53448">
    <property type="entry name" value="Nucleotide-diphospho-sugar transferases"/>
    <property type="match status" value="2"/>
</dbReference>
<feature type="domain" description="Glycosyltransferase 2-like" evidence="1">
    <location>
        <begin position="517"/>
        <end position="693"/>
    </location>
</feature>
<comment type="caution">
    <text evidence="2">The sequence shown here is derived from an EMBL/GenBank/DDBJ whole genome shotgun (WGS) entry which is preliminary data.</text>
</comment>
<dbReference type="InterPro" id="IPR029044">
    <property type="entry name" value="Nucleotide-diphossugar_trans"/>
</dbReference>
<keyword evidence="2" id="KW-0808">Transferase</keyword>
<sequence length="798" mass="89108">MWAWFKKQPKRITEADIRFLFLLCLGHEPEDTTEITKRLDLSIFGAAKSLIASRAFYRDILMPLSLGRKPLQQSYSTYQQSLIQGGLQQHFSHTVTSGPLLQNHFSALVCAMQAPRFLRVLDAALPHLETAWLKARLQECIQSSNHTLTGRLEQLEGTHLSGYAVDTEMPDRPIMLDIFVNDTYAGSSQTGSLRRDVQEIYGGQGRYGFTHDLHLPQHQQEMDSLVITIYDHESGNPICRPREYAPVSAKNAHYVQSLVLELAETRKQLEITAAPAADALFETLTKIEGALPNLQQYAAFPVTEYAGFKALYKTARAPSLPKKAPTIVSVNSPTAAVTATEDLIIIYDSKTELHDDIAAWIQAAALANPEAALFFADHDSIKPCDTHHSPVFKSAFDIDMLLQRPGYACAFAVRRTALTELGGLVQNMKTAIWYDLWLRLYAAKGKNAFHHIPHVLWHYKERPSVSAGSAEAALNAFLKLKAPKAIAVPHSDYYGGNLADTYTVNWPLDDTMPKLAIIIPTKDALPLLRTCIDSIRRTLEYPYQTEIIIMDNGSQEAETKQWLREADNMDGIRVLVHDAPFNWAEINNRAVTETDADYLLFLNNDTVAMDKGWDHTLRAQLNRPEIGLVGARLLFEDGTLQYAGYVLHPTAIVLKEAYNQPPGAGGYGNRSKLCHNTSAIIGAFMGCRRSVYNDAGGFDAAGLAVAFNDVDFSLAVKHKGFVNLYCPHITFQHHESKSRGYDAQSTEKTKRVDIERKVMQEKWSHILVMDDCYSPAFLAQEPTHMFLAVPNKDCITAG</sequence>
<dbReference type="PANTHER" id="PTHR43179:SF7">
    <property type="entry name" value="RHAMNOSYLTRANSFERASE WBBL"/>
    <property type="match status" value="1"/>
</dbReference>
<name>A0ABV7D3W3_9PROT</name>
<evidence type="ECO:0000259" key="1">
    <source>
        <dbReference type="Pfam" id="PF00535"/>
    </source>
</evidence>
<proteinExistence type="predicted"/>
<dbReference type="RefSeq" id="WP_194215183.1">
    <property type="nucleotide sequence ID" value="NZ_CP061205.1"/>
</dbReference>